<gene>
    <name evidence="3" type="ORF">ENO77_03130</name>
</gene>
<name>A0A7C2VMA7_9CREN</name>
<organism evidence="3">
    <name type="scientific">Ignisphaera aggregans</name>
    <dbReference type="NCBI Taxonomy" id="334771"/>
    <lineage>
        <taxon>Archaea</taxon>
        <taxon>Thermoproteota</taxon>
        <taxon>Thermoprotei</taxon>
        <taxon>Desulfurococcales</taxon>
        <taxon>Desulfurococcaceae</taxon>
        <taxon>Ignisphaera</taxon>
    </lineage>
</organism>
<dbReference type="PANTHER" id="PTHR34075:SF5">
    <property type="entry name" value="BLR3430 PROTEIN"/>
    <property type="match status" value="1"/>
</dbReference>
<evidence type="ECO:0000259" key="1">
    <source>
        <dbReference type="Pfam" id="PF01796"/>
    </source>
</evidence>
<evidence type="ECO:0000313" key="3">
    <source>
        <dbReference type="EMBL" id="HEW53147.1"/>
    </source>
</evidence>
<sequence>MQMSPARVWRERGARLRLEGSRCKKCGKTFYPPKPACPYCGYKETERVELPKRGRVVSWTVEYTVPEGYRAGSPLVIALIELENGVRVLSALADVDPDKIYYGMEVEAVLRRLWTEGDEGLIVYGLKFVPVNISTS</sequence>
<reference evidence="3" key="1">
    <citation type="journal article" date="2020" name="mSystems">
        <title>Genome- and Community-Level Interaction Insights into Carbon Utilization and Element Cycling Functions of Hydrothermarchaeota in Hydrothermal Sediment.</title>
        <authorList>
            <person name="Zhou Z."/>
            <person name="Liu Y."/>
            <person name="Xu W."/>
            <person name="Pan J."/>
            <person name="Luo Z.H."/>
            <person name="Li M."/>
        </authorList>
    </citation>
    <scope>NUCLEOTIDE SEQUENCE [LARGE SCALE GENOMIC DNA]</scope>
    <source>
        <strain evidence="3">SpSt-16</strain>
    </source>
</reference>
<dbReference type="InterPro" id="IPR002878">
    <property type="entry name" value="ChsH2_C"/>
</dbReference>
<feature type="domain" description="ChsH2 C-terminal OB-fold" evidence="1">
    <location>
        <begin position="48"/>
        <end position="111"/>
    </location>
</feature>
<dbReference type="PANTHER" id="PTHR34075">
    <property type="entry name" value="BLR3430 PROTEIN"/>
    <property type="match status" value="1"/>
</dbReference>
<protein>
    <submittedName>
        <fullName evidence="3">Zn-ribbon domain-containing OB-fold protein</fullName>
    </submittedName>
</protein>
<dbReference type="SUPFAM" id="SSF50249">
    <property type="entry name" value="Nucleic acid-binding proteins"/>
    <property type="match status" value="1"/>
</dbReference>
<dbReference type="Pfam" id="PF12172">
    <property type="entry name" value="zf-ChsH2"/>
    <property type="match status" value="1"/>
</dbReference>
<dbReference type="InterPro" id="IPR052513">
    <property type="entry name" value="Thioester_dehydratase-like"/>
</dbReference>
<accession>A0A7C2VMA7</accession>
<dbReference type="AlphaFoldDB" id="A0A7C2VMA7"/>
<evidence type="ECO:0000259" key="2">
    <source>
        <dbReference type="Pfam" id="PF12172"/>
    </source>
</evidence>
<dbReference type="Gene3D" id="6.10.30.10">
    <property type="match status" value="1"/>
</dbReference>
<feature type="domain" description="ChsH2 rubredoxin-like zinc ribbon" evidence="2">
    <location>
        <begin position="10"/>
        <end position="41"/>
    </location>
</feature>
<comment type="caution">
    <text evidence="3">The sequence shown here is derived from an EMBL/GenBank/DDBJ whole genome shotgun (WGS) entry which is preliminary data.</text>
</comment>
<dbReference type="Pfam" id="PF01796">
    <property type="entry name" value="OB_ChsH2_C"/>
    <property type="match status" value="1"/>
</dbReference>
<dbReference type="InterPro" id="IPR022002">
    <property type="entry name" value="ChsH2_Znr"/>
</dbReference>
<dbReference type="EMBL" id="DSGT01000009">
    <property type="protein sequence ID" value="HEW53147.1"/>
    <property type="molecule type" value="Genomic_DNA"/>
</dbReference>
<proteinExistence type="predicted"/>
<dbReference type="InterPro" id="IPR012340">
    <property type="entry name" value="NA-bd_OB-fold"/>
</dbReference>